<dbReference type="RefSeq" id="WP_092367526.1">
    <property type="nucleotide sequence ID" value="NZ_CABJCG010000020.1"/>
</dbReference>
<keyword evidence="6" id="KW-1185">Reference proteome</keyword>
<dbReference type="PANTHER" id="PTHR43208:SF1">
    <property type="entry name" value="ABC TRANSPORTER SUBSTRATE-BINDING PROTEIN"/>
    <property type="match status" value="1"/>
</dbReference>
<dbReference type="Proteomes" id="UP000198508">
    <property type="component" value="Unassembled WGS sequence"/>
</dbReference>
<dbReference type="Gene3D" id="3.40.50.2300">
    <property type="match status" value="2"/>
</dbReference>
<dbReference type="CDD" id="cd19963">
    <property type="entry name" value="PBP1_BMP-like"/>
    <property type="match status" value="1"/>
</dbReference>
<feature type="domain" description="ABC transporter substrate-binding protein PnrA-like" evidence="4">
    <location>
        <begin position="75"/>
        <end position="355"/>
    </location>
</feature>
<dbReference type="STRING" id="460384.SAMN05216313_12325"/>
<dbReference type="AlphaFoldDB" id="A0A1I0ISL0"/>
<keyword evidence="1 3" id="KW-0732">Signal</keyword>
<proteinExistence type="predicted"/>
<feature type="signal peptide" evidence="3">
    <location>
        <begin position="1"/>
        <end position="22"/>
    </location>
</feature>
<name>A0A1I0ISL0_9FIRM</name>
<feature type="chain" id="PRO_5044372592" evidence="3">
    <location>
        <begin position="23"/>
        <end position="406"/>
    </location>
</feature>
<reference evidence="6" key="1">
    <citation type="submission" date="2016-10" db="EMBL/GenBank/DDBJ databases">
        <authorList>
            <person name="Varghese N."/>
            <person name="Submissions S."/>
        </authorList>
    </citation>
    <scope>NUCLEOTIDE SEQUENCE [LARGE SCALE GENOMIC DNA]</scope>
    <source>
        <strain evidence="6">NLAE-zl-G277</strain>
    </source>
</reference>
<dbReference type="GeneID" id="93279316"/>
<gene>
    <name evidence="5" type="ORF">SAMN05216313_12325</name>
</gene>
<evidence type="ECO:0000256" key="1">
    <source>
        <dbReference type="ARBA" id="ARBA00022729"/>
    </source>
</evidence>
<evidence type="ECO:0000259" key="4">
    <source>
        <dbReference type="Pfam" id="PF02608"/>
    </source>
</evidence>
<evidence type="ECO:0000313" key="5">
    <source>
        <dbReference type="EMBL" id="SET99515.1"/>
    </source>
</evidence>
<dbReference type="PROSITE" id="PS51257">
    <property type="entry name" value="PROKAR_LIPOPROTEIN"/>
    <property type="match status" value="1"/>
</dbReference>
<feature type="compositionally biased region" description="Low complexity" evidence="2">
    <location>
        <begin position="32"/>
        <end position="48"/>
    </location>
</feature>
<dbReference type="Pfam" id="PF02608">
    <property type="entry name" value="Bmp"/>
    <property type="match status" value="1"/>
</dbReference>
<evidence type="ECO:0000256" key="2">
    <source>
        <dbReference type="SAM" id="MobiDB-lite"/>
    </source>
</evidence>
<evidence type="ECO:0000256" key="3">
    <source>
        <dbReference type="SAM" id="SignalP"/>
    </source>
</evidence>
<protein>
    <submittedName>
        <fullName evidence="5">Nucleoside-binding protein</fullName>
    </submittedName>
</protein>
<sequence length="406" mass="44217">MKKCGKKLIGLLMAVAMVSTMALSGCKEKAPETTAAETKAQTEAEQNTPEAAGTESAGGESQAQADGKDPNRLIKIGFLFSNVISTDAWAQTHENARLYLEENCENVETFKVENIAGGADCERVMREYINDGCEIIVGTSFDYLDYMLALADEYPDIAFINGSGYETKDNLSVYIAKLEQGRYLTGMMAGELTEVDKIGYCSSIPFPDPIKQLNGFAAGVAATNPDAKVVTLWSNSFNDPTTDALCANTLIDQGCDLICIDLSSSAVAQVCEERGVKFIGSSVDMREFAPTQQLTSNCWTWGPWMAKQVEAVREGSFKGAWCELDINDGAISLADYSDAVPQNVIDMIEEQKQKFMDGEEVFVGPLYDNTGKLRVPEGESLTGEAANSMQWFLPNVIDNWADKPVD</sequence>
<dbReference type="InterPro" id="IPR003760">
    <property type="entry name" value="PnrA-like"/>
</dbReference>
<organism evidence="5 6">
    <name type="scientific">Enterocloster lavalensis</name>
    <dbReference type="NCBI Taxonomy" id="460384"/>
    <lineage>
        <taxon>Bacteria</taxon>
        <taxon>Bacillati</taxon>
        <taxon>Bacillota</taxon>
        <taxon>Clostridia</taxon>
        <taxon>Lachnospirales</taxon>
        <taxon>Lachnospiraceae</taxon>
        <taxon>Enterocloster</taxon>
    </lineage>
</organism>
<evidence type="ECO:0000313" key="6">
    <source>
        <dbReference type="Proteomes" id="UP000198508"/>
    </source>
</evidence>
<dbReference type="GO" id="GO:0005886">
    <property type="term" value="C:plasma membrane"/>
    <property type="evidence" value="ECO:0007669"/>
    <property type="project" value="InterPro"/>
</dbReference>
<dbReference type="PANTHER" id="PTHR43208">
    <property type="entry name" value="ABC TRANSPORTER SUBSTRATE-BINDING PROTEIN"/>
    <property type="match status" value="1"/>
</dbReference>
<dbReference type="InterPro" id="IPR052910">
    <property type="entry name" value="ABC-Purine-Binding"/>
</dbReference>
<accession>A0A1I0ISL0</accession>
<feature type="region of interest" description="Disordered" evidence="2">
    <location>
        <begin position="29"/>
        <end position="68"/>
    </location>
</feature>
<dbReference type="EMBL" id="FOIM01000023">
    <property type="protein sequence ID" value="SET99515.1"/>
    <property type="molecule type" value="Genomic_DNA"/>
</dbReference>